<dbReference type="SUPFAM" id="SSF52972">
    <property type="entry name" value="ITPase-like"/>
    <property type="match status" value="1"/>
</dbReference>
<reference evidence="2 3" key="2">
    <citation type="submission" date="2020-08" db="EMBL/GenBank/DDBJ databases">
        <authorList>
            <person name="Ueki A."/>
            <person name="Tonouchi A."/>
        </authorList>
    </citation>
    <scope>NUCLEOTIDE SEQUENCE [LARGE SCALE GENOMIC DNA]</scope>
    <source>
        <strain evidence="2 3">CTTW</strain>
    </source>
</reference>
<evidence type="ECO:0000256" key="1">
    <source>
        <dbReference type="ARBA" id="ARBA00022801"/>
    </source>
</evidence>
<organism evidence="2 3">
    <name type="scientific">Anaerocolumna chitinilytica</name>
    <dbReference type="NCBI Taxonomy" id="1727145"/>
    <lineage>
        <taxon>Bacteria</taxon>
        <taxon>Bacillati</taxon>
        <taxon>Bacillota</taxon>
        <taxon>Clostridia</taxon>
        <taxon>Lachnospirales</taxon>
        <taxon>Lachnospiraceae</taxon>
        <taxon>Anaerocolumna</taxon>
    </lineage>
</organism>
<sequence>MKLLYGTSNQGKIKAMYRALKGLNLDIVSLKEYSSQLPFIKEDGLTPLENARIKAEAYYKAFHIPVFSCDSGLYFENVPEEYQPGVYVRRRDGKELNDDEMIEYYSSLAKRFGNLKARYKNAISFILDEEHIYESMADNLSGEVFYIVSTPHKKRMEGFPLDSLSVHIESGLYYYDMEKRTVDEIALDKGFYEFFHNILRKE</sequence>
<dbReference type="InterPro" id="IPR002637">
    <property type="entry name" value="RdgB/HAM1"/>
</dbReference>
<keyword evidence="3" id="KW-1185">Reference proteome</keyword>
<dbReference type="GO" id="GO:0047429">
    <property type="term" value="F:nucleoside triphosphate diphosphatase activity"/>
    <property type="evidence" value="ECO:0007669"/>
    <property type="project" value="InterPro"/>
</dbReference>
<dbReference type="RefSeq" id="WP_185255366.1">
    <property type="nucleotide sequence ID" value="NZ_AP023368.1"/>
</dbReference>
<reference evidence="2 3" key="1">
    <citation type="submission" date="2020-08" db="EMBL/GenBank/DDBJ databases">
        <title>Draft genome sequencing of an Anaerocolumna strain isolated from anoxic soil subjected to BSD treatment.</title>
        <authorList>
            <person name="Uek A."/>
            <person name="Tonouchi A."/>
        </authorList>
    </citation>
    <scope>NUCLEOTIDE SEQUENCE [LARGE SCALE GENOMIC DNA]</scope>
    <source>
        <strain evidence="2 3">CTTW</strain>
    </source>
</reference>
<evidence type="ECO:0000313" key="2">
    <source>
        <dbReference type="EMBL" id="BCJ99615.1"/>
    </source>
</evidence>
<proteinExistence type="predicted"/>
<dbReference type="EMBL" id="AP023368">
    <property type="protein sequence ID" value="BCJ99615.1"/>
    <property type="molecule type" value="Genomic_DNA"/>
</dbReference>
<dbReference type="Gene3D" id="3.90.950.10">
    <property type="match status" value="1"/>
</dbReference>
<evidence type="ECO:0008006" key="4">
    <source>
        <dbReference type="Google" id="ProtNLM"/>
    </source>
</evidence>
<protein>
    <recommendedName>
        <fullName evidence="4">Non-canonical purine NTP pyrophosphatase</fullName>
    </recommendedName>
</protein>
<name>A0A7I8DR65_9FIRM</name>
<dbReference type="Proteomes" id="UP000515703">
    <property type="component" value="Chromosome"/>
</dbReference>
<dbReference type="Pfam" id="PF01725">
    <property type="entry name" value="Ham1p_like"/>
    <property type="match status" value="1"/>
</dbReference>
<gene>
    <name evidence="2" type="ORF">bsdcttw_26560</name>
</gene>
<dbReference type="KEGG" id="acht:bsdcttw_26560"/>
<dbReference type="InterPro" id="IPR029001">
    <property type="entry name" value="ITPase-like_fam"/>
</dbReference>
<keyword evidence="1" id="KW-0378">Hydrolase</keyword>
<dbReference type="AlphaFoldDB" id="A0A7I8DR65"/>
<evidence type="ECO:0000313" key="3">
    <source>
        <dbReference type="Proteomes" id="UP000515703"/>
    </source>
</evidence>
<dbReference type="GO" id="GO:0009143">
    <property type="term" value="P:nucleoside triphosphate catabolic process"/>
    <property type="evidence" value="ECO:0007669"/>
    <property type="project" value="InterPro"/>
</dbReference>
<accession>A0A7I8DR65</accession>